<evidence type="ECO:0000256" key="1">
    <source>
        <dbReference type="SAM" id="MobiDB-lite"/>
    </source>
</evidence>
<protein>
    <submittedName>
        <fullName evidence="3">Uncharacterized protein</fullName>
    </submittedName>
</protein>
<comment type="caution">
    <text evidence="3">The sequence shown here is derived from an EMBL/GenBank/DDBJ whole genome shotgun (WGS) entry which is preliminary data.</text>
</comment>
<evidence type="ECO:0000313" key="4">
    <source>
        <dbReference type="Proteomes" id="UP000824998"/>
    </source>
</evidence>
<keyword evidence="2" id="KW-0472">Membrane</keyword>
<gene>
    <name evidence="3" type="ORF">BJ875DRAFT_171847</name>
</gene>
<name>A0A9P7YBD8_9HELO</name>
<dbReference type="AlphaFoldDB" id="A0A9P7YBD8"/>
<feature type="region of interest" description="Disordered" evidence="1">
    <location>
        <begin position="99"/>
        <end position="129"/>
    </location>
</feature>
<keyword evidence="2" id="KW-0812">Transmembrane</keyword>
<organism evidence="3 4">
    <name type="scientific">Amylocarpus encephaloides</name>
    <dbReference type="NCBI Taxonomy" id="45428"/>
    <lineage>
        <taxon>Eukaryota</taxon>
        <taxon>Fungi</taxon>
        <taxon>Dikarya</taxon>
        <taxon>Ascomycota</taxon>
        <taxon>Pezizomycotina</taxon>
        <taxon>Leotiomycetes</taxon>
        <taxon>Helotiales</taxon>
        <taxon>Helotiales incertae sedis</taxon>
        <taxon>Amylocarpus</taxon>
    </lineage>
</organism>
<evidence type="ECO:0000256" key="2">
    <source>
        <dbReference type="SAM" id="Phobius"/>
    </source>
</evidence>
<keyword evidence="4" id="KW-1185">Reference proteome</keyword>
<keyword evidence="2" id="KW-1133">Transmembrane helix</keyword>
<accession>A0A9P7YBD8</accession>
<sequence length="169" mass="19224">MGDGEGNNDTMTFFPLPYVVWRGLVFYLFMSIYRIHPFLHSASVRLPLIPTKSHEKDVGDAIGSASIGALHHRHHPFFITSQVNPLLSTRARTHAVATVRKKTNRPPTSHRPWPVRRRPPHTTSTPRRFGPHIILSVHRVRLPPRSLGLHTVRAASRRFRSLPTVQDCS</sequence>
<evidence type="ECO:0000313" key="3">
    <source>
        <dbReference type="EMBL" id="KAG9229985.1"/>
    </source>
</evidence>
<proteinExistence type="predicted"/>
<dbReference type="EMBL" id="MU251712">
    <property type="protein sequence ID" value="KAG9229985.1"/>
    <property type="molecule type" value="Genomic_DNA"/>
</dbReference>
<dbReference type="Proteomes" id="UP000824998">
    <property type="component" value="Unassembled WGS sequence"/>
</dbReference>
<reference evidence="3" key="1">
    <citation type="journal article" date="2021" name="IMA Fungus">
        <title>Genomic characterization of three marine fungi, including Emericellopsis atlantica sp. nov. with signatures of a generalist lifestyle and marine biomass degradation.</title>
        <authorList>
            <person name="Hagestad O.C."/>
            <person name="Hou L."/>
            <person name="Andersen J.H."/>
            <person name="Hansen E.H."/>
            <person name="Altermark B."/>
            <person name="Li C."/>
            <person name="Kuhnert E."/>
            <person name="Cox R.J."/>
            <person name="Crous P.W."/>
            <person name="Spatafora J.W."/>
            <person name="Lail K."/>
            <person name="Amirebrahimi M."/>
            <person name="Lipzen A."/>
            <person name="Pangilinan J."/>
            <person name="Andreopoulos W."/>
            <person name="Hayes R.D."/>
            <person name="Ng V."/>
            <person name="Grigoriev I.V."/>
            <person name="Jackson S.A."/>
            <person name="Sutton T.D.S."/>
            <person name="Dobson A.D.W."/>
            <person name="Rama T."/>
        </authorList>
    </citation>
    <scope>NUCLEOTIDE SEQUENCE</scope>
    <source>
        <strain evidence="3">TRa018bII</strain>
    </source>
</reference>
<feature type="transmembrane region" description="Helical" evidence="2">
    <location>
        <begin position="12"/>
        <end position="33"/>
    </location>
</feature>